<dbReference type="KEGG" id="rsz:108825565"/>
<feature type="compositionally biased region" description="Acidic residues" evidence="2">
    <location>
        <begin position="444"/>
        <end position="499"/>
    </location>
</feature>
<accession>A0A6J0L2K3</accession>
<feature type="compositionally biased region" description="Polar residues" evidence="2">
    <location>
        <begin position="67"/>
        <end position="82"/>
    </location>
</feature>
<feature type="region of interest" description="Disordered" evidence="2">
    <location>
        <begin position="241"/>
        <end position="264"/>
    </location>
</feature>
<name>A0A6J0L2K3_RAPSA</name>
<protein>
    <submittedName>
        <fullName evidence="4">Uncharacterized protein LOC108825565 isoform X1</fullName>
    </submittedName>
</protein>
<feature type="region of interest" description="Disordered" evidence="2">
    <location>
        <begin position="1"/>
        <end position="102"/>
    </location>
</feature>
<gene>
    <name evidence="4" type="primary">LOC108825565</name>
</gene>
<dbReference type="RefSeq" id="XP_018454380.2">
    <property type="nucleotide sequence ID" value="XM_018598878.2"/>
</dbReference>
<feature type="region of interest" description="Disordered" evidence="2">
    <location>
        <begin position="319"/>
        <end position="341"/>
    </location>
</feature>
<feature type="region of interest" description="Disordered" evidence="2">
    <location>
        <begin position="435"/>
        <end position="499"/>
    </location>
</feature>
<feature type="coiled-coil region" evidence="1">
    <location>
        <begin position="400"/>
        <end position="427"/>
    </location>
</feature>
<evidence type="ECO:0000313" key="3">
    <source>
        <dbReference type="Proteomes" id="UP000504610"/>
    </source>
</evidence>
<evidence type="ECO:0000256" key="1">
    <source>
        <dbReference type="SAM" id="Coils"/>
    </source>
</evidence>
<feature type="compositionally biased region" description="Polar residues" evidence="2">
    <location>
        <begin position="319"/>
        <end position="338"/>
    </location>
</feature>
<keyword evidence="3" id="KW-1185">Reference proteome</keyword>
<dbReference type="Proteomes" id="UP000504610">
    <property type="component" value="Unplaced"/>
</dbReference>
<keyword evidence="1" id="KW-0175">Coiled coil</keyword>
<proteinExistence type="predicted"/>
<dbReference type="OrthoDB" id="1105011at2759"/>
<sequence length="499" mass="55938">MPRSTPPPPFPKRKSGPSVSDYPPPAQLFQASSFQPRSSPPPRPRGSQTSASENRASQPGRRPVSVTRAQSPISSQAQNSDTEPPEAEERHEAPPPPVQPTLSEDQMEVLNALLSQPNRELTCLVLSPTLELGTMWFGHDKSALTRRITKVFTNKFDEPFYSLSVVPWDRKERFFVEFAKSHTWHPSLTGVVQEMFEKICQLRMKGMVSTCRTSRKRPTWIVNDLWKIMIKHWDTAAAKAKSKKASAARNSDRNGLGPHKHNSGQISYLQIEQEMVEELGRPVTIGEVFIKTHTKKDGSFVDRKAQKVAETYQNNKQVKLTDLGNENSETSDGTSHAPQLSIEKDNELFLQSTFTDKRGRHYGIGSLESTLVNGKRKYSVSCSSSFFDLQKQLDSAHRMIEKQAALNAKQEKKLAKAQKELKKFSKVDKFLSATDPRYAAFMDSNDDDDDDDDADEEDDEEDDGEGDVEGDGEGDGEGYGEGYEEGDEQSDEEGDEEDD</sequence>
<dbReference type="InterPro" id="IPR004252">
    <property type="entry name" value="Probable_transposase_24"/>
</dbReference>
<reference evidence="4" key="1">
    <citation type="submission" date="2025-08" db="UniProtKB">
        <authorList>
            <consortium name="RefSeq"/>
        </authorList>
    </citation>
    <scope>IDENTIFICATION</scope>
    <source>
        <tissue evidence="4">Leaf</tissue>
    </source>
</reference>
<dbReference type="Pfam" id="PF03004">
    <property type="entry name" value="Transposase_24"/>
    <property type="match status" value="1"/>
</dbReference>
<feature type="compositionally biased region" description="Pro residues" evidence="2">
    <location>
        <begin position="1"/>
        <end position="10"/>
    </location>
</feature>
<dbReference type="GeneID" id="108825565"/>
<evidence type="ECO:0000313" key="4">
    <source>
        <dbReference type="RefSeq" id="XP_018454380.2"/>
    </source>
</evidence>
<organism evidence="3 4">
    <name type="scientific">Raphanus sativus</name>
    <name type="common">Radish</name>
    <name type="synonym">Raphanus raphanistrum var. sativus</name>
    <dbReference type="NCBI Taxonomy" id="3726"/>
    <lineage>
        <taxon>Eukaryota</taxon>
        <taxon>Viridiplantae</taxon>
        <taxon>Streptophyta</taxon>
        <taxon>Embryophyta</taxon>
        <taxon>Tracheophyta</taxon>
        <taxon>Spermatophyta</taxon>
        <taxon>Magnoliopsida</taxon>
        <taxon>eudicotyledons</taxon>
        <taxon>Gunneridae</taxon>
        <taxon>Pentapetalae</taxon>
        <taxon>rosids</taxon>
        <taxon>malvids</taxon>
        <taxon>Brassicales</taxon>
        <taxon>Brassicaceae</taxon>
        <taxon>Brassiceae</taxon>
        <taxon>Raphanus</taxon>
    </lineage>
</organism>
<dbReference type="AlphaFoldDB" id="A0A6J0L2K3"/>
<evidence type="ECO:0000256" key="2">
    <source>
        <dbReference type="SAM" id="MobiDB-lite"/>
    </source>
</evidence>